<dbReference type="GO" id="GO:0070043">
    <property type="term" value="F:rRNA (guanine-N7-)-methyltransferase activity"/>
    <property type="evidence" value="ECO:0007669"/>
    <property type="project" value="UniProtKB-UniRule"/>
</dbReference>
<feature type="binding site" evidence="6">
    <location>
        <begin position="128"/>
        <end position="129"/>
    </location>
    <ligand>
        <name>S-adenosyl-L-methionine</name>
        <dbReference type="ChEBI" id="CHEBI:59789"/>
    </ligand>
</feature>
<evidence type="ECO:0000256" key="6">
    <source>
        <dbReference type="HAMAP-Rule" id="MF_00074"/>
    </source>
</evidence>
<evidence type="ECO:0000256" key="1">
    <source>
        <dbReference type="ARBA" id="ARBA00022490"/>
    </source>
</evidence>
<comment type="subcellular location">
    <subcellularLocation>
        <location evidence="6">Cytoplasm</location>
    </subcellularLocation>
</comment>
<dbReference type="NCBIfam" id="TIGR00138">
    <property type="entry name" value="rsmG_gidB"/>
    <property type="match status" value="1"/>
</dbReference>
<feature type="binding site" evidence="6">
    <location>
        <position position="77"/>
    </location>
    <ligand>
        <name>S-adenosyl-L-methionine</name>
        <dbReference type="ChEBI" id="CHEBI:59789"/>
    </ligand>
</feature>
<sequence length="237" mass="27072">MTPEEFKYALAEHDIQLTDQQMQQFEDYYNLLVEWNEKINLTAITDKEEVYLKHFYDSISLAFSNDFTEPKKLVDVGSGAGFPSIPLRIVFPELDVTIVDSLNKRIKFIETVISELKLTNVHAYHDRAETFGQNKTFRGQFDIVTARAVARLNLLAEFCLPLLKKGGQFLAMKASQTDDEIEEAKHAIATLGGKFIEDIAFELPQEAGVRHIVRIEKRKETPNKYPRKPGKPAKNPL</sequence>
<dbReference type="STRING" id="371602.SAMN04487984_1264"/>
<dbReference type="AlphaFoldDB" id="A0A1W1ZCH6"/>
<name>A0A1W1ZCH6_9LACT</name>
<evidence type="ECO:0000313" key="8">
    <source>
        <dbReference type="EMBL" id="SMC46036.1"/>
    </source>
</evidence>
<gene>
    <name evidence="6" type="primary">rsmG</name>
    <name evidence="8" type="ORF">SAMN04487984_1264</name>
</gene>
<keyword evidence="3 6" id="KW-0489">Methyltransferase</keyword>
<keyword evidence="4 6" id="KW-0808">Transferase</keyword>
<comment type="similarity">
    <text evidence="6">Belongs to the methyltransferase superfamily. RNA methyltransferase RsmG family.</text>
</comment>
<dbReference type="SUPFAM" id="SSF53335">
    <property type="entry name" value="S-adenosyl-L-methionine-dependent methyltransferases"/>
    <property type="match status" value="1"/>
</dbReference>
<dbReference type="Gene3D" id="3.40.50.150">
    <property type="entry name" value="Vaccinia Virus protein VP39"/>
    <property type="match status" value="1"/>
</dbReference>
<dbReference type="OrthoDB" id="9808773at2"/>
<dbReference type="Proteomes" id="UP000243884">
    <property type="component" value="Unassembled WGS sequence"/>
</dbReference>
<comment type="function">
    <text evidence="6">Specifically methylates the N7 position of a guanine in 16S rRNA.</text>
</comment>
<dbReference type="InterPro" id="IPR003682">
    <property type="entry name" value="rRNA_ssu_MeTfrase_G"/>
</dbReference>
<dbReference type="Pfam" id="PF02527">
    <property type="entry name" value="GidB"/>
    <property type="match status" value="1"/>
</dbReference>
<organism evidence="8 9">
    <name type="scientific">Aerococcus suis</name>
    <dbReference type="NCBI Taxonomy" id="371602"/>
    <lineage>
        <taxon>Bacteria</taxon>
        <taxon>Bacillati</taxon>
        <taxon>Bacillota</taxon>
        <taxon>Bacilli</taxon>
        <taxon>Lactobacillales</taxon>
        <taxon>Aerococcaceae</taxon>
        <taxon>Aerococcus</taxon>
    </lineage>
</organism>
<dbReference type="PANTHER" id="PTHR31760">
    <property type="entry name" value="S-ADENOSYL-L-METHIONINE-DEPENDENT METHYLTRANSFERASES SUPERFAMILY PROTEIN"/>
    <property type="match status" value="1"/>
</dbReference>
<protein>
    <recommendedName>
        <fullName evidence="6">Ribosomal RNA small subunit methyltransferase G</fullName>
        <ecNumber evidence="6">2.1.1.-</ecNumber>
    </recommendedName>
    <alternativeName>
        <fullName evidence="6">16S rRNA 7-methylguanosine methyltransferase</fullName>
        <shortName evidence="6">16S rRNA m7G methyltransferase</shortName>
    </alternativeName>
</protein>
<evidence type="ECO:0000256" key="4">
    <source>
        <dbReference type="ARBA" id="ARBA00022679"/>
    </source>
</evidence>
<feature type="region of interest" description="Disordered" evidence="7">
    <location>
        <begin position="218"/>
        <end position="237"/>
    </location>
</feature>
<keyword evidence="5 6" id="KW-0949">S-adenosyl-L-methionine</keyword>
<evidence type="ECO:0000256" key="3">
    <source>
        <dbReference type="ARBA" id="ARBA00022603"/>
    </source>
</evidence>
<dbReference type="PANTHER" id="PTHR31760:SF0">
    <property type="entry name" value="S-ADENOSYL-L-METHIONINE-DEPENDENT METHYLTRANSFERASES SUPERFAMILY PROTEIN"/>
    <property type="match status" value="1"/>
</dbReference>
<evidence type="ECO:0000256" key="2">
    <source>
        <dbReference type="ARBA" id="ARBA00022552"/>
    </source>
</evidence>
<keyword evidence="1 6" id="KW-0963">Cytoplasm</keyword>
<dbReference type="HAMAP" id="MF_00074">
    <property type="entry name" value="16SrRNA_methyltr_G"/>
    <property type="match status" value="1"/>
</dbReference>
<evidence type="ECO:0000256" key="7">
    <source>
        <dbReference type="SAM" id="MobiDB-lite"/>
    </source>
</evidence>
<feature type="binding site" evidence="6">
    <location>
        <position position="82"/>
    </location>
    <ligand>
        <name>S-adenosyl-L-methionine</name>
        <dbReference type="ChEBI" id="CHEBI:59789"/>
    </ligand>
</feature>
<reference evidence="9" key="1">
    <citation type="submission" date="2017-04" db="EMBL/GenBank/DDBJ databases">
        <authorList>
            <person name="Varghese N."/>
            <person name="Submissions S."/>
        </authorList>
    </citation>
    <scope>NUCLEOTIDE SEQUENCE [LARGE SCALE GENOMIC DNA]</scope>
    <source>
        <strain evidence="9">DSM 21500</strain>
    </source>
</reference>
<evidence type="ECO:0000256" key="5">
    <source>
        <dbReference type="ARBA" id="ARBA00022691"/>
    </source>
</evidence>
<dbReference type="EMBL" id="FWXK01000007">
    <property type="protein sequence ID" value="SMC46036.1"/>
    <property type="molecule type" value="Genomic_DNA"/>
</dbReference>
<dbReference type="InterPro" id="IPR029063">
    <property type="entry name" value="SAM-dependent_MTases_sf"/>
</dbReference>
<evidence type="ECO:0000313" key="9">
    <source>
        <dbReference type="Proteomes" id="UP000243884"/>
    </source>
</evidence>
<keyword evidence="2 6" id="KW-0698">rRNA processing</keyword>
<proteinExistence type="inferred from homology"/>
<dbReference type="PIRSF" id="PIRSF003078">
    <property type="entry name" value="GidB"/>
    <property type="match status" value="1"/>
</dbReference>
<dbReference type="GO" id="GO:0005829">
    <property type="term" value="C:cytosol"/>
    <property type="evidence" value="ECO:0007669"/>
    <property type="project" value="TreeGrafter"/>
</dbReference>
<dbReference type="EC" id="2.1.1.-" evidence="6"/>
<comment type="caution">
    <text evidence="6">Lacks conserved residue(s) required for the propagation of feature annotation.</text>
</comment>
<dbReference type="CDD" id="cd02440">
    <property type="entry name" value="AdoMet_MTases"/>
    <property type="match status" value="1"/>
</dbReference>
<accession>A0A1W1ZCH6</accession>
<dbReference type="FunFam" id="3.40.50.150:FF:000041">
    <property type="entry name" value="Ribosomal RNA small subunit methyltransferase G"/>
    <property type="match status" value="1"/>
</dbReference>
<keyword evidence="9" id="KW-1185">Reference proteome</keyword>
<feature type="binding site" evidence="6">
    <location>
        <position position="147"/>
    </location>
    <ligand>
        <name>S-adenosyl-L-methionine</name>
        <dbReference type="ChEBI" id="CHEBI:59789"/>
    </ligand>
</feature>
<dbReference type="RefSeq" id="WP_084099374.1">
    <property type="nucleotide sequence ID" value="NZ_FWXK01000007.1"/>
</dbReference>